<dbReference type="Pfam" id="PF01612">
    <property type="entry name" value="DNA_pol_A_exo1"/>
    <property type="match status" value="1"/>
</dbReference>
<proteinExistence type="predicted"/>
<dbReference type="GO" id="GO:0008408">
    <property type="term" value="F:3'-5' exonuclease activity"/>
    <property type="evidence" value="ECO:0007669"/>
    <property type="project" value="InterPro"/>
</dbReference>
<dbReference type="InterPro" id="IPR052408">
    <property type="entry name" value="Exonuclease_MUT-7-like"/>
</dbReference>
<dbReference type="InterPro" id="IPR002562">
    <property type="entry name" value="3'-5'_exonuclease_dom"/>
</dbReference>
<dbReference type="GO" id="GO:0016740">
    <property type="term" value="F:transferase activity"/>
    <property type="evidence" value="ECO:0007669"/>
    <property type="project" value="UniProtKB-KW"/>
</dbReference>
<evidence type="ECO:0000313" key="3">
    <source>
        <dbReference type="Proteomes" id="UP000585474"/>
    </source>
</evidence>
<dbReference type="PANTHER" id="PTHR47765">
    <property type="entry name" value="3'-5' EXONUCLEASE DOMAIN-CONTAINING PROTEIN"/>
    <property type="match status" value="1"/>
</dbReference>
<dbReference type="OrthoDB" id="10261556at2759"/>
<evidence type="ECO:0000259" key="1">
    <source>
        <dbReference type="Pfam" id="PF01612"/>
    </source>
</evidence>
<evidence type="ECO:0000313" key="2">
    <source>
        <dbReference type="EMBL" id="GFY89028.1"/>
    </source>
</evidence>
<sequence length="745" mass="84910">MEAGYFEKVDELCDRYSLKGFVNVKEPVTNLLHSRYLQLNELVLEDVIWVDEVNGLRKATCHIEECKMVGIDSEWKPNYEKGSKPNKVSIMQIASEKVVFILDLIKLFEDVPDILDNCLTSILHSPRILKLGYNFQCDVKQLAHSYGELQMKISFKLTASEPFHFPYLEYAALDAAVLVHIFRHVRSYSQSAADPEGHANIEWKSYIVSHTDNSKKTKKGKKSKKPDAARAPTLCMTRREMRKTKLRMRGERRERRLAHVVHVGASSLVSRLEVDKSTSSRIRPWGPVLLKARGASRRKSLSSPKREKCLGTTLSLGNCRSCLEWRVWSVEIFKGCERPRRARSRLSGRGEILESLAPRGEIIGEASSPPSSIYPYLATIETFYYNLSFETRAKEEVVDVLIGWWGGSAGKPRRTTWLLAPLCLMWLVSNECNRRTFQGRCKATKKFRALQQQVHHVLYNSPKPGPAVFVAQCLYVVPILEAYSEGFSHLIISALRRFLKVGTTAEDFIEAKSLAALLFLFTVGGDEYLKNSGTTLEPAITFVEKFIFKLIESESYMAADYRAADKWATFMGKPMLCTLVREYSEKKLLKRAYEIIKKNNLRHEFPEIYHTYKESSLKKLAEKGIWDIAEAKTNGDKQLLGYLVAKVYSTACAKRLGGSTSLVISRIHSNWQPLVPLYKRKKIGQKIIENTPATLQPRVYCPDEVVWVHTTSGRYSTKSSWEAIRTIRDKVPLSTHYSVYNGKSS</sequence>
<dbReference type="Gene3D" id="3.30.420.10">
    <property type="entry name" value="Ribonuclease H-like superfamily/Ribonuclease H"/>
    <property type="match status" value="1"/>
</dbReference>
<dbReference type="EMBL" id="BJWL01000006">
    <property type="protein sequence ID" value="GFY89028.1"/>
    <property type="molecule type" value="Genomic_DNA"/>
</dbReference>
<dbReference type="InterPro" id="IPR012337">
    <property type="entry name" value="RNaseH-like_sf"/>
</dbReference>
<name>A0A7J0ERA9_9ERIC</name>
<accession>A0A7J0ERA9</accession>
<reference evidence="2 3" key="1">
    <citation type="submission" date="2019-07" db="EMBL/GenBank/DDBJ databases">
        <title>De Novo Assembly of kiwifruit Actinidia rufa.</title>
        <authorList>
            <person name="Sugita-Konishi S."/>
            <person name="Sato K."/>
            <person name="Mori E."/>
            <person name="Abe Y."/>
            <person name="Kisaki G."/>
            <person name="Hamano K."/>
            <person name="Suezawa K."/>
            <person name="Otani M."/>
            <person name="Fukuda T."/>
            <person name="Manabe T."/>
            <person name="Gomi K."/>
            <person name="Tabuchi M."/>
            <person name="Akimitsu K."/>
            <person name="Kataoka I."/>
        </authorList>
    </citation>
    <scope>NUCLEOTIDE SEQUENCE [LARGE SCALE GENOMIC DNA]</scope>
    <source>
        <strain evidence="3">cv. Fuchu</strain>
    </source>
</reference>
<dbReference type="GO" id="GO:0006139">
    <property type="term" value="P:nucleobase-containing compound metabolic process"/>
    <property type="evidence" value="ECO:0007669"/>
    <property type="project" value="InterPro"/>
</dbReference>
<dbReference type="InterPro" id="IPR036397">
    <property type="entry name" value="RNaseH_sf"/>
</dbReference>
<protein>
    <submittedName>
        <fullName evidence="2">Polynucleotidyl transferase, ribonuclease H-like superfamily protein</fullName>
    </submittedName>
</protein>
<feature type="domain" description="3'-5' exonuclease" evidence="1">
    <location>
        <begin position="48"/>
        <end position="149"/>
    </location>
</feature>
<comment type="caution">
    <text evidence="2">The sequence shown here is derived from an EMBL/GenBank/DDBJ whole genome shotgun (WGS) entry which is preliminary data.</text>
</comment>
<gene>
    <name evidence="2" type="ORF">Acr_06g0009680</name>
</gene>
<dbReference type="GO" id="GO:0003676">
    <property type="term" value="F:nucleic acid binding"/>
    <property type="evidence" value="ECO:0007669"/>
    <property type="project" value="InterPro"/>
</dbReference>
<dbReference type="SUPFAM" id="SSF53098">
    <property type="entry name" value="Ribonuclease H-like"/>
    <property type="match status" value="1"/>
</dbReference>
<dbReference type="PANTHER" id="PTHR47765:SF2">
    <property type="entry name" value="EXONUCLEASE MUT-7 HOMOLOG"/>
    <property type="match status" value="1"/>
</dbReference>
<organism evidence="2 3">
    <name type="scientific">Actinidia rufa</name>
    <dbReference type="NCBI Taxonomy" id="165716"/>
    <lineage>
        <taxon>Eukaryota</taxon>
        <taxon>Viridiplantae</taxon>
        <taxon>Streptophyta</taxon>
        <taxon>Embryophyta</taxon>
        <taxon>Tracheophyta</taxon>
        <taxon>Spermatophyta</taxon>
        <taxon>Magnoliopsida</taxon>
        <taxon>eudicotyledons</taxon>
        <taxon>Gunneridae</taxon>
        <taxon>Pentapetalae</taxon>
        <taxon>asterids</taxon>
        <taxon>Ericales</taxon>
        <taxon>Actinidiaceae</taxon>
        <taxon>Actinidia</taxon>
    </lineage>
</organism>
<keyword evidence="2" id="KW-0808">Transferase</keyword>
<keyword evidence="3" id="KW-1185">Reference proteome</keyword>
<dbReference type="AlphaFoldDB" id="A0A7J0ERA9"/>
<dbReference type="Proteomes" id="UP000585474">
    <property type="component" value="Unassembled WGS sequence"/>
</dbReference>